<reference evidence="11" key="1">
    <citation type="submission" date="2025-08" db="UniProtKB">
        <authorList>
            <consortium name="RefSeq"/>
        </authorList>
    </citation>
    <scope>IDENTIFICATION</scope>
    <source>
        <strain evidence="11">OHB3-1</strain>
    </source>
</reference>
<dbReference type="GO" id="GO:0005975">
    <property type="term" value="P:carbohydrate metabolic process"/>
    <property type="evidence" value="ECO:0007669"/>
    <property type="project" value="InterPro"/>
</dbReference>
<keyword evidence="3" id="KW-0134">Cell wall</keyword>
<keyword evidence="10" id="KW-1185">Reference proteome</keyword>
<dbReference type="SUPFAM" id="SSF51126">
    <property type="entry name" value="Pectin lyase-like"/>
    <property type="match status" value="1"/>
</dbReference>
<comment type="similarity">
    <text evidence="2 9">Belongs to the glycosyl hydrolase 28 family.</text>
</comment>
<protein>
    <submittedName>
        <fullName evidence="11">Exopolygalacturonase clone GBGE184-like</fullName>
    </submittedName>
</protein>
<dbReference type="KEGG" id="mcha:111021182"/>
<evidence type="ECO:0000256" key="5">
    <source>
        <dbReference type="ARBA" id="ARBA00022801"/>
    </source>
</evidence>
<dbReference type="PROSITE" id="PS00502">
    <property type="entry name" value="POLYGALACTURONASE"/>
    <property type="match status" value="1"/>
</dbReference>
<dbReference type="OrthoDB" id="187139at2759"/>
<feature type="non-terminal residue" evidence="11">
    <location>
        <position position="1"/>
    </location>
</feature>
<feature type="active site" evidence="8">
    <location>
        <position position="28"/>
    </location>
</feature>
<dbReference type="RefSeq" id="XP_022153738.1">
    <property type="nucleotide sequence ID" value="XM_022298046.1"/>
</dbReference>
<dbReference type="InterPro" id="IPR011050">
    <property type="entry name" value="Pectin_lyase_fold/virulence"/>
</dbReference>
<dbReference type="Pfam" id="PF00295">
    <property type="entry name" value="Glyco_hydro_28"/>
    <property type="match status" value="1"/>
</dbReference>
<dbReference type="GO" id="GO:0071555">
    <property type="term" value="P:cell wall organization"/>
    <property type="evidence" value="ECO:0007669"/>
    <property type="project" value="UniProtKB-KW"/>
</dbReference>
<evidence type="ECO:0000256" key="3">
    <source>
        <dbReference type="ARBA" id="ARBA00022512"/>
    </source>
</evidence>
<name>A0A6J1DI97_MOMCH</name>
<organism evidence="10 11">
    <name type="scientific">Momordica charantia</name>
    <name type="common">Bitter gourd</name>
    <name type="synonym">Balsam pear</name>
    <dbReference type="NCBI Taxonomy" id="3673"/>
    <lineage>
        <taxon>Eukaryota</taxon>
        <taxon>Viridiplantae</taxon>
        <taxon>Streptophyta</taxon>
        <taxon>Embryophyta</taxon>
        <taxon>Tracheophyta</taxon>
        <taxon>Spermatophyta</taxon>
        <taxon>Magnoliopsida</taxon>
        <taxon>eudicotyledons</taxon>
        <taxon>Gunneridae</taxon>
        <taxon>Pentapetalae</taxon>
        <taxon>rosids</taxon>
        <taxon>fabids</taxon>
        <taxon>Cucurbitales</taxon>
        <taxon>Cucurbitaceae</taxon>
        <taxon>Momordiceae</taxon>
        <taxon>Momordica</taxon>
    </lineage>
</organism>
<accession>A0A6J1DI97</accession>
<evidence type="ECO:0000313" key="10">
    <source>
        <dbReference type="Proteomes" id="UP000504603"/>
    </source>
</evidence>
<evidence type="ECO:0000313" key="11">
    <source>
        <dbReference type="RefSeq" id="XP_022153738.1"/>
    </source>
</evidence>
<evidence type="ECO:0000256" key="8">
    <source>
        <dbReference type="PROSITE-ProRule" id="PRU10052"/>
    </source>
</evidence>
<dbReference type="GO" id="GO:0004650">
    <property type="term" value="F:polygalacturonase activity"/>
    <property type="evidence" value="ECO:0007669"/>
    <property type="project" value="InterPro"/>
</dbReference>
<dbReference type="PANTHER" id="PTHR31375">
    <property type="match status" value="1"/>
</dbReference>
<gene>
    <name evidence="11" type="primary">LOC111021182</name>
</gene>
<dbReference type="InterPro" id="IPR000743">
    <property type="entry name" value="Glyco_hydro_28"/>
</dbReference>
<comment type="subcellular location">
    <subcellularLocation>
        <location evidence="1">Secreted</location>
        <location evidence="1">Cell wall</location>
    </subcellularLocation>
</comment>
<proteinExistence type="inferred from homology"/>
<dbReference type="InterPro" id="IPR012334">
    <property type="entry name" value="Pectin_lyas_fold"/>
</dbReference>
<keyword evidence="7" id="KW-0961">Cell wall biogenesis/degradation</keyword>
<evidence type="ECO:0000256" key="9">
    <source>
        <dbReference type="RuleBase" id="RU361169"/>
    </source>
</evidence>
<sequence>ISTGDDCVSIGQGTTNINVHNVTCAPGHGISVGSLGKYQDEKDVVGVTVTNCTLRNTTNGLRIKTWADSRPTQASKISFQDIILDAVKNPIIIDQSYGSKDKSKPPSQVKISEVNYKNIRGTTISVVPVSLQCSAKVPCEGVKLEEIDMSFVGSEKKKAAFGNSCLNAKITTVGKQIPPACAV</sequence>
<keyword evidence="5 9" id="KW-0378">Hydrolase</keyword>
<evidence type="ECO:0000256" key="6">
    <source>
        <dbReference type="ARBA" id="ARBA00023295"/>
    </source>
</evidence>
<dbReference type="GeneID" id="111021182"/>
<keyword evidence="6 9" id="KW-0326">Glycosidase</keyword>
<evidence type="ECO:0000256" key="7">
    <source>
        <dbReference type="ARBA" id="ARBA00023316"/>
    </source>
</evidence>
<keyword evidence="4" id="KW-0964">Secreted</keyword>
<dbReference type="AlphaFoldDB" id="A0A6J1DI97"/>
<dbReference type="Proteomes" id="UP000504603">
    <property type="component" value="Unplaced"/>
</dbReference>
<dbReference type="Gene3D" id="2.160.20.10">
    <property type="entry name" value="Single-stranded right-handed beta-helix, Pectin lyase-like"/>
    <property type="match status" value="1"/>
</dbReference>
<evidence type="ECO:0000256" key="2">
    <source>
        <dbReference type="ARBA" id="ARBA00008834"/>
    </source>
</evidence>
<evidence type="ECO:0000256" key="1">
    <source>
        <dbReference type="ARBA" id="ARBA00004191"/>
    </source>
</evidence>
<evidence type="ECO:0000256" key="4">
    <source>
        <dbReference type="ARBA" id="ARBA00022525"/>
    </source>
</evidence>